<protein>
    <recommendedName>
        <fullName evidence="3">Inosine/uridine-preferring nucleoside hydrolase domain-containing protein</fullName>
    </recommendedName>
</protein>
<dbReference type="SUPFAM" id="SSF53590">
    <property type="entry name" value="Nucleoside hydrolase"/>
    <property type="match status" value="1"/>
</dbReference>
<reference evidence="4 5" key="1">
    <citation type="submission" date="2019-10" db="EMBL/GenBank/DDBJ databases">
        <title>Whole genome shotgun sequence of Acrocarpospora macrocephala NBRC 16266.</title>
        <authorList>
            <person name="Ichikawa N."/>
            <person name="Kimura A."/>
            <person name="Kitahashi Y."/>
            <person name="Komaki H."/>
            <person name="Oguchi A."/>
        </authorList>
    </citation>
    <scope>NUCLEOTIDE SEQUENCE [LARGE SCALE GENOMIC DNA]</scope>
    <source>
        <strain evidence="4 5">NBRC 16266</strain>
    </source>
</reference>
<organism evidence="4 5">
    <name type="scientific">Acrocarpospora macrocephala</name>
    <dbReference type="NCBI Taxonomy" id="150177"/>
    <lineage>
        <taxon>Bacteria</taxon>
        <taxon>Bacillati</taxon>
        <taxon>Actinomycetota</taxon>
        <taxon>Actinomycetes</taxon>
        <taxon>Streptosporangiales</taxon>
        <taxon>Streptosporangiaceae</taxon>
        <taxon>Acrocarpospora</taxon>
    </lineage>
</organism>
<dbReference type="GO" id="GO:0008477">
    <property type="term" value="F:purine nucleosidase activity"/>
    <property type="evidence" value="ECO:0007669"/>
    <property type="project" value="TreeGrafter"/>
</dbReference>
<accession>A0A5M3WTR3</accession>
<feature type="domain" description="Inosine/uridine-preferring nucleoside hydrolase" evidence="3">
    <location>
        <begin position="13"/>
        <end position="318"/>
    </location>
</feature>
<dbReference type="PANTHER" id="PTHR12304:SF4">
    <property type="entry name" value="URIDINE NUCLEOSIDASE"/>
    <property type="match status" value="1"/>
</dbReference>
<dbReference type="Gene3D" id="3.90.245.10">
    <property type="entry name" value="Ribonucleoside hydrolase-like"/>
    <property type="match status" value="1"/>
</dbReference>
<dbReference type="GO" id="GO:0005829">
    <property type="term" value="C:cytosol"/>
    <property type="evidence" value="ECO:0007669"/>
    <property type="project" value="TreeGrafter"/>
</dbReference>
<sequence>MQDLRNDAARRLVVDSDGGIDDAAAVFWLCAQENLRVVAITAVGGSVPAQLAARNLRIVVEAAGRPDIPIYLGLDPSAPAPRTRRPVLIHGHDGLGDVGLGPPRTGPREDETAITVLARELGRGTDLLTLGPLSNVAAAIASGAATCDSRLTFMGGSARAGGNARPWAEANIAHDPGAAAAVLGAAWSSPPLMVGLDVTHKATLTRVELELLDRRRSPAAAFLREPLQVYGRAAGTFCAPGEIPCHDLLAAMVAVDTALVETEILPVAVDTGGSAAWGQTVVDLRELARRRPGGPDDGNASAEGTPVAVALRVHVAEFRHRVRAFWGDGSSEVAKGTNYPLVNRFC</sequence>
<evidence type="ECO:0000256" key="2">
    <source>
        <dbReference type="ARBA" id="ARBA00023295"/>
    </source>
</evidence>
<evidence type="ECO:0000313" key="5">
    <source>
        <dbReference type="Proteomes" id="UP000331127"/>
    </source>
</evidence>
<keyword evidence="2" id="KW-0326">Glycosidase</keyword>
<evidence type="ECO:0000259" key="3">
    <source>
        <dbReference type="Pfam" id="PF01156"/>
    </source>
</evidence>
<name>A0A5M3WTR3_9ACTN</name>
<keyword evidence="5" id="KW-1185">Reference proteome</keyword>
<dbReference type="InterPro" id="IPR036452">
    <property type="entry name" value="Ribo_hydro-like"/>
</dbReference>
<evidence type="ECO:0000256" key="1">
    <source>
        <dbReference type="ARBA" id="ARBA00022801"/>
    </source>
</evidence>
<proteinExistence type="predicted"/>
<dbReference type="GO" id="GO:0006152">
    <property type="term" value="P:purine nucleoside catabolic process"/>
    <property type="evidence" value="ECO:0007669"/>
    <property type="project" value="TreeGrafter"/>
</dbReference>
<comment type="caution">
    <text evidence="4">The sequence shown here is derived from an EMBL/GenBank/DDBJ whole genome shotgun (WGS) entry which is preliminary data.</text>
</comment>
<dbReference type="InterPro" id="IPR001910">
    <property type="entry name" value="Inosine/uridine_hydrolase_dom"/>
</dbReference>
<dbReference type="Proteomes" id="UP000331127">
    <property type="component" value="Unassembled WGS sequence"/>
</dbReference>
<dbReference type="EMBL" id="BLAE01000035">
    <property type="protein sequence ID" value="GES12284.1"/>
    <property type="molecule type" value="Genomic_DNA"/>
</dbReference>
<gene>
    <name evidence="4" type="ORF">Amac_058810</name>
</gene>
<dbReference type="InterPro" id="IPR023186">
    <property type="entry name" value="IUNH"/>
</dbReference>
<keyword evidence="1" id="KW-0378">Hydrolase</keyword>
<dbReference type="RefSeq" id="WP_155357685.1">
    <property type="nucleotide sequence ID" value="NZ_BLAE01000035.1"/>
</dbReference>
<evidence type="ECO:0000313" key="4">
    <source>
        <dbReference type="EMBL" id="GES12284.1"/>
    </source>
</evidence>
<dbReference type="OrthoDB" id="9797882at2"/>
<dbReference type="AlphaFoldDB" id="A0A5M3WTR3"/>
<dbReference type="Pfam" id="PF01156">
    <property type="entry name" value="IU_nuc_hydro"/>
    <property type="match status" value="1"/>
</dbReference>
<dbReference type="PANTHER" id="PTHR12304">
    <property type="entry name" value="INOSINE-URIDINE PREFERRING NUCLEOSIDE HYDROLASE"/>
    <property type="match status" value="1"/>
</dbReference>